<comment type="caution">
    <text evidence="1">The sequence shown here is derived from an EMBL/GenBank/DDBJ whole genome shotgun (WGS) entry which is preliminary data.</text>
</comment>
<evidence type="ECO:0000313" key="2">
    <source>
        <dbReference type="Proteomes" id="UP000216311"/>
    </source>
</evidence>
<organism evidence="1 2">
    <name type="scientific">Enemella dayhoffiae</name>
    <dbReference type="NCBI Taxonomy" id="2016507"/>
    <lineage>
        <taxon>Bacteria</taxon>
        <taxon>Bacillati</taxon>
        <taxon>Actinomycetota</taxon>
        <taxon>Actinomycetes</taxon>
        <taxon>Propionibacteriales</taxon>
        <taxon>Propionibacteriaceae</taxon>
        <taxon>Enemella</taxon>
    </lineage>
</organism>
<dbReference type="RefSeq" id="WP_094364023.1">
    <property type="nucleotide sequence ID" value="NZ_NMVQ01000013.1"/>
</dbReference>
<name>A0A255H1R9_9ACTN</name>
<proteinExistence type="predicted"/>
<sequence length="206" mass="21570">MIEHVLFWPHPPLLLAEYASLADPGAGVRRAALALLDGLDPAARVVVLTDAPEWPSTRRTPLGERVARELLARVGREPAAVLAVAENADTATVEAAAERVRAATTDASVLLVLGDGSARRGLKAPGHLDERAAPLDGAIGEVLAAADPAGLRALDTALCAELMVAGRAPWQVAGAVLAGQRWRADRVGFDDPFGVGYHLARWTCAD</sequence>
<gene>
    <name evidence="1" type="ORF">CGZ93_10120</name>
</gene>
<keyword evidence="2" id="KW-1185">Reference proteome</keyword>
<protein>
    <recommendedName>
        <fullName evidence="3">Extradiol ring-cleavage dioxygenase class III enzyme subunit B domain-containing protein</fullName>
    </recommendedName>
</protein>
<dbReference type="AlphaFoldDB" id="A0A255H1R9"/>
<dbReference type="Proteomes" id="UP000216311">
    <property type="component" value="Unassembled WGS sequence"/>
</dbReference>
<evidence type="ECO:0000313" key="1">
    <source>
        <dbReference type="EMBL" id="OYO21645.1"/>
    </source>
</evidence>
<evidence type="ECO:0008006" key="3">
    <source>
        <dbReference type="Google" id="ProtNLM"/>
    </source>
</evidence>
<dbReference type="EMBL" id="NMVQ01000013">
    <property type="protein sequence ID" value="OYO21645.1"/>
    <property type="molecule type" value="Genomic_DNA"/>
</dbReference>
<reference evidence="1 2" key="1">
    <citation type="submission" date="2017-07" db="EMBL/GenBank/DDBJ databases">
        <title>Draft whole genome sequences of clinical Proprionibacteriaceae strains.</title>
        <authorList>
            <person name="Bernier A.-M."/>
            <person name="Bernard K."/>
            <person name="Domingo M.-C."/>
        </authorList>
    </citation>
    <scope>NUCLEOTIDE SEQUENCE [LARGE SCALE GENOMIC DNA]</scope>
    <source>
        <strain evidence="1 2">NML 130396</strain>
    </source>
</reference>
<dbReference type="OrthoDB" id="4543339at2"/>
<dbReference type="Gene3D" id="3.40.830.10">
    <property type="entry name" value="LigB-like"/>
    <property type="match status" value="1"/>
</dbReference>
<accession>A0A255H1R9</accession>